<organism evidence="4 5">
    <name type="scientific">Capsicum baccatum</name>
    <name type="common">Peruvian pepper</name>
    <dbReference type="NCBI Taxonomy" id="33114"/>
    <lineage>
        <taxon>Eukaryota</taxon>
        <taxon>Viridiplantae</taxon>
        <taxon>Streptophyta</taxon>
        <taxon>Embryophyta</taxon>
        <taxon>Tracheophyta</taxon>
        <taxon>Spermatophyta</taxon>
        <taxon>Magnoliopsida</taxon>
        <taxon>eudicotyledons</taxon>
        <taxon>Gunneridae</taxon>
        <taxon>Pentapetalae</taxon>
        <taxon>asterids</taxon>
        <taxon>lamiids</taxon>
        <taxon>Solanales</taxon>
        <taxon>Solanaceae</taxon>
        <taxon>Solanoideae</taxon>
        <taxon>Capsiceae</taxon>
        <taxon>Capsicum</taxon>
    </lineage>
</organism>
<protein>
    <recommendedName>
        <fullName evidence="6">PPM-type phosphatase domain-containing protein</fullName>
    </recommendedName>
</protein>
<keyword evidence="5" id="KW-1185">Reference proteome</keyword>
<dbReference type="STRING" id="33114.A0A2G2W8V3"/>
<sequence>MSSPPMVRLFNAYNPSFPFCDKDKFFESYCDVSFNVLLLAENSDGSLLFRFGDPSELAKEDELEEPLFGVEEVERDSEEEYIVVKVLDGDKEREVTVKKVDRKAKGETASVATDAEFSESVVTNNKSSDFVEREIGLRETSLESADDVASNSSMGIQDESLAEVDIENAEHVEEIFYKKDDDSESSVPPPENSSLPLEVEDKMKSQSSDVSFEELNDDKSPLASSSAAMPEYSDSVNTMEIEESVGEGLSQLKENNGDNDFHDESTRSMENGAASSEIETEEDDIVIVQQAEQISESTDPIKDPIESAPEGINLGNTETVVGVTSPENADNKHLSVEIVQQKEQISESVEDSIMEEHVESAPKGLNLGITETVVDISPENADIKHLSVEIVQQTEQISENIDPIIEEPVESAPEGINLGITETVVDEISPESADIIPLSIDAEYQSAEVLNFENTELINLSVDTEDQASQDGTFEDSGETNVIEEMPPSPKLEAEPILDEEVDQNLISESIEGESPSQMKSPKQISWELGLLPDENLPSLSLEEERKEDVENTEIMEVSGSEVVEDKYSEVLDSSEEATPAAAELILSSGATLLQYPSKAFAGGHEAYFVACGKWLGVADGVGSWSLEGSDPGVYAKELMQNSEAIVSQCDKDLINDPKRVLNLSVSKTDFPGCSTALISYFDGKALHVANIGDSGFIVVRNGRVYRKSSPMLHEFNLPIQIEKGDDPSQLLEEYKVELDEGDIIVTATDALFDNLYDQEIVSIVSRSLEADKSPQVPMLSLFTFSCLTFCEMEIAEILATRVIEVGSCASGRSPFADAAQAAGYVGYTGGKCDDVVVVVSAVQKALDEVVRGVPNSEKIVVAGDFNGHIGALPGGFGDVHGGFGFGERNEEGATLLNFARSFGLVVVNSGFPKKDDHLITFRSARAKTQIDFSLLRKGDRVLCKDCKVIPRENLSTQHRLLVMDLGIKKDRKRRGEECRPRIKWGSLTPVNAWEIGENLAGMWVWKCRGTWIVCGIGWLGERRGKKLFRLAKARERKGLDLDQVKCIKGEDGTVLVEDGHIKDRWQSYFHRLLNDEGDRAIGLGELEHSEECWYFSYCRRFKVEEVREVVRRIRKTAKMPETWRWSTMIPLYKNKGDIQSCNNYRGIKLLSHSMKIWERVVEVRLRRKVSISENQFEFMPDRSTTEAIHLVRRLVEQYRERKKDLHIVFIDLEKAYDKVPREVLWRCLEVSGVPVAYIRAIKDMYDGAKTQVRTAGGDSEHFTVLIGLHQGSTLSPFLFALVMDVLTRRIQREVPWCMLFADDVVLIDETRGSVNDKLEMWRQTLKSKGFRLSRSKTEYLECNFNDVRLENGGVVKLESQVVCERDSFKYSGSVIQSNDEIDEEVSY</sequence>
<evidence type="ECO:0000313" key="5">
    <source>
        <dbReference type="Proteomes" id="UP000224567"/>
    </source>
</evidence>
<dbReference type="Gene3D" id="3.30.70.270">
    <property type="match status" value="1"/>
</dbReference>
<dbReference type="SUPFAM" id="SSF81606">
    <property type="entry name" value="PP2C-like"/>
    <property type="match status" value="1"/>
</dbReference>
<dbReference type="PROSITE" id="PS51746">
    <property type="entry name" value="PPM_2"/>
    <property type="match status" value="1"/>
</dbReference>
<dbReference type="PROSITE" id="PS50878">
    <property type="entry name" value="RT_POL"/>
    <property type="match status" value="1"/>
</dbReference>
<dbReference type="InterPro" id="IPR039123">
    <property type="entry name" value="PPTC7"/>
</dbReference>
<evidence type="ECO:0000259" key="2">
    <source>
        <dbReference type="PROSITE" id="PS50878"/>
    </source>
</evidence>
<reference evidence="5" key="2">
    <citation type="journal article" date="2017" name="J. Anim. Genet.">
        <title>Multiple reference genome sequences of hot pepper reveal the massive evolution of plant disease resistance genes by retroduplication.</title>
        <authorList>
            <person name="Kim S."/>
            <person name="Park J."/>
            <person name="Yeom S.-I."/>
            <person name="Kim Y.-M."/>
            <person name="Seo E."/>
            <person name="Kim K.-T."/>
            <person name="Kim M.-S."/>
            <person name="Lee J.M."/>
            <person name="Cheong K."/>
            <person name="Shin H.-S."/>
            <person name="Kim S.-B."/>
            <person name="Han K."/>
            <person name="Lee J."/>
            <person name="Park M."/>
            <person name="Lee H.-A."/>
            <person name="Lee H.-Y."/>
            <person name="Lee Y."/>
            <person name="Oh S."/>
            <person name="Lee J.H."/>
            <person name="Choi E."/>
            <person name="Choi E."/>
            <person name="Lee S.E."/>
            <person name="Jeon J."/>
            <person name="Kim H."/>
            <person name="Choi G."/>
            <person name="Song H."/>
            <person name="Lee J."/>
            <person name="Lee S.-C."/>
            <person name="Kwon J.-K."/>
            <person name="Lee H.-Y."/>
            <person name="Koo N."/>
            <person name="Hong Y."/>
            <person name="Kim R.W."/>
            <person name="Kang W.-H."/>
            <person name="Huh J.H."/>
            <person name="Kang B.-C."/>
            <person name="Yang T.-J."/>
            <person name="Lee Y.-H."/>
            <person name="Bennetzen J.L."/>
            <person name="Choi D."/>
        </authorList>
    </citation>
    <scope>NUCLEOTIDE SEQUENCE [LARGE SCALE GENOMIC DNA]</scope>
    <source>
        <strain evidence="5">cv. PBC81</strain>
    </source>
</reference>
<dbReference type="InterPro" id="IPR001932">
    <property type="entry name" value="PPM-type_phosphatase-like_dom"/>
</dbReference>
<proteinExistence type="predicted"/>
<evidence type="ECO:0000259" key="3">
    <source>
        <dbReference type="PROSITE" id="PS51746"/>
    </source>
</evidence>
<dbReference type="EMBL" id="MLFT02000008">
    <property type="protein sequence ID" value="PHT41664.1"/>
    <property type="molecule type" value="Genomic_DNA"/>
</dbReference>
<reference evidence="4 5" key="1">
    <citation type="journal article" date="2017" name="Genome Biol.">
        <title>New reference genome sequences of hot pepper reveal the massive evolution of plant disease-resistance genes by retroduplication.</title>
        <authorList>
            <person name="Kim S."/>
            <person name="Park J."/>
            <person name="Yeom S.I."/>
            <person name="Kim Y.M."/>
            <person name="Seo E."/>
            <person name="Kim K.T."/>
            <person name="Kim M.S."/>
            <person name="Lee J.M."/>
            <person name="Cheong K."/>
            <person name="Shin H.S."/>
            <person name="Kim S.B."/>
            <person name="Han K."/>
            <person name="Lee J."/>
            <person name="Park M."/>
            <person name="Lee H.A."/>
            <person name="Lee H.Y."/>
            <person name="Lee Y."/>
            <person name="Oh S."/>
            <person name="Lee J.H."/>
            <person name="Choi E."/>
            <person name="Choi E."/>
            <person name="Lee S.E."/>
            <person name="Jeon J."/>
            <person name="Kim H."/>
            <person name="Choi G."/>
            <person name="Song H."/>
            <person name="Lee J."/>
            <person name="Lee S.C."/>
            <person name="Kwon J.K."/>
            <person name="Lee H.Y."/>
            <person name="Koo N."/>
            <person name="Hong Y."/>
            <person name="Kim R.W."/>
            <person name="Kang W.H."/>
            <person name="Huh J.H."/>
            <person name="Kang B.C."/>
            <person name="Yang T.J."/>
            <person name="Lee Y.H."/>
            <person name="Bennetzen J.L."/>
            <person name="Choi D."/>
        </authorList>
    </citation>
    <scope>NUCLEOTIDE SEQUENCE [LARGE SCALE GENOMIC DNA]</scope>
    <source>
        <strain evidence="5">cv. PBC81</strain>
    </source>
</reference>
<feature type="region of interest" description="Disordered" evidence="1">
    <location>
        <begin position="141"/>
        <end position="234"/>
    </location>
</feature>
<dbReference type="InterPro" id="IPR036457">
    <property type="entry name" value="PPM-type-like_dom_sf"/>
</dbReference>
<feature type="domain" description="Reverse transcriptase" evidence="2">
    <location>
        <begin position="1113"/>
        <end position="1376"/>
    </location>
</feature>
<dbReference type="SUPFAM" id="SSF56672">
    <property type="entry name" value="DNA/RNA polymerases"/>
    <property type="match status" value="1"/>
</dbReference>
<comment type="caution">
    <text evidence="4">The sequence shown here is derived from an EMBL/GenBank/DDBJ whole genome shotgun (WGS) entry which is preliminary data.</text>
</comment>
<dbReference type="Gene3D" id="3.60.10.10">
    <property type="entry name" value="Endonuclease/exonuclease/phosphatase"/>
    <property type="match status" value="1"/>
</dbReference>
<dbReference type="InterPro" id="IPR043128">
    <property type="entry name" value="Rev_trsase/Diguanyl_cyclase"/>
</dbReference>
<dbReference type="SMART" id="SM00332">
    <property type="entry name" value="PP2Cc"/>
    <property type="match status" value="1"/>
</dbReference>
<feature type="compositionally biased region" description="Basic and acidic residues" evidence="1">
    <location>
        <begin position="168"/>
        <end position="181"/>
    </location>
</feature>
<dbReference type="InterPro" id="IPR000477">
    <property type="entry name" value="RT_dom"/>
</dbReference>
<evidence type="ECO:0000256" key="1">
    <source>
        <dbReference type="SAM" id="MobiDB-lite"/>
    </source>
</evidence>
<dbReference type="PANTHER" id="PTHR12320">
    <property type="entry name" value="PROTEIN PHOSPHATASE 2C"/>
    <property type="match status" value="1"/>
</dbReference>
<dbReference type="GO" id="GO:0004722">
    <property type="term" value="F:protein serine/threonine phosphatase activity"/>
    <property type="evidence" value="ECO:0007669"/>
    <property type="project" value="TreeGrafter"/>
</dbReference>
<feature type="region of interest" description="Disordered" evidence="1">
    <location>
        <begin position="250"/>
        <end position="282"/>
    </location>
</feature>
<dbReference type="Pfam" id="PF00078">
    <property type="entry name" value="RVT_1"/>
    <property type="match status" value="1"/>
</dbReference>
<name>A0A2G2W8V3_CAPBA</name>
<dbReference type="Gene3D" id="3.60.40.10">
    <property type="entry name" value="PPM-type phosphatase domain"/>
    <property type="match status" value="2"/>
</dbReference>
<dbReference type="OrthoDB" id="60843at2759"/>
<accession>A0A2G2W8V3</accession>
<dbReference type="InterPro" id="IPR043502">
    <property type="entry name" value="DNA/RNA_pol_sf"/>
</dbReference>
<dbReference type="GO" id="GO:0009507">
    <property type="term" value="C:chloroplast"/>
    <property type="evidence" value="ECO:0007669"/>
    <property type="project" value="TreeGrafter"/>
</dbReference>
<feature type="compositionally biased region" description="Basic and acidic residues" evidence="1">
    <location>
        <begin position="255"/>
        <end position="267"/>
    </location>
</feature>
<feature type="region of interest" description="Disordered" evidence="1">
    <location>
        <begin position="465"/>
        <end position="487"/>
    </location>
</feature>
<feature type="domain" description="PPM-type phosphatase" evidence="3">
    <location>
        <begin position="588"/>
        <end position="843"/>
    </location>
</feature>
<dbReference type="CDD" id="cd01650">
    <property type="entry name" value="RT_nLTR_like"/>
    <property type="match status" value="1"/>
</dbReference>
<dbReference type="InterPro" id="IPR036691">
    <property type="entry name" value="Endo/exonu/phosph_ase_sf"/>
</dbReference>
<dbReference type="PANTHER" id="PTHR12320:SF1">
    <property type="entry name" value="PROTEIN PHOSPHATASE PTC7 HOMOLOG"/>
    <property type="match status" value="1"/>
</dbReference>
<feature type="compositionally biased region" description="Acidic residues" evidence="1">
    <location>
        <begin position="465"/>
        <end position="478"/>
    </location>
</feature>
<gene>
    <name evidence="4" type="ORF">CQW23_20518</name>
</gene>
<evidence type="ECO:0008006" key="6">
    <source>
        <dbReference type="Google" id="ProtNLM"/>
    </source>
</evidence>
<dbReference type="SUPFAM" id="SSF56219">
    <property type="entry name" value="DNase I-like"/>
    <property type="match status" value="1"/>
</dbReference>
<dbReference type="Proteomes" id="UP000224567">
    <property type="component" value="Unassembled WGS sequence"/>
</dbReference>
<evidence type="ECO:0000313" key="4">
    <source>
        <dbReference type="EMBL" id="PHT41664.1"/>
    </source>
</evidence>